<accession>A0A251S6V9</accession>
<dbReference type="InParanoid" id="A0A251S6V9"/>
<evidence type="ECO:0000313" key="1">
    <source>
        <dbReference type="EMBL" id="OTF94586.1"/>
    </source>
</evidence>
<name>A0A251S6V9_HELAN</name>
<proteinExistence type="predicted"/>
<dbReference type="EMBL" id="CM007904">
    <property type="protein sequence ID" value="OTF94586.1"/>
    <property type="molecule type" value="Genomic_DNA"/>
</dbReference>
<keyword evidence="2" id="KW-1185">Reference proteome</keyword>
<gene>
    <name evidence="1" type="ORF">HannXRQ_Chr15g0473751</name>
</gene>
<sequence>MVKPLRLLPLSLKVNLTVKYMRCPFARSNCQNILPKIQMEEMKRRDITFLLIGAILSLAKVRLQGVEELGLGALLDVARVESTSLW</sequence>
<dbReference type="AlphaFoldDB" id="A0A251S6V9"/>
<organism evidence="1 2">
    <name type="scientific">Helianthus annuus</name>
    <name type="common">Common sunflower</name>
    <dbReference type="NCBI Taxonomy" id="4232"/>
    <lineage>
        <taxon>Eukaryota</taxon>
        <taxon>Viridiplantae</taxon>
        <taxon>Streptophyta</taxon>
        <taxon>Embryophyta</taxon>
        <taxon>Tracheophyta</taxon>
        <taxon>Spermatophyta</taxon>
        <taxon>Magnoliopsida</taxon>
        <taxon>eudicotyledons</taxon>
        <taxon>Gunneridae</taxon>
        <taxon>Pentapetalae</taxon>
        <taxon>asterids</taxon>
        <taxon>campanulids</taxon>
        <taxon>Asterales</taxon>
        <taxon>Asteraceae</taxon>
        <taxon>Asteroideae</taxon>
        <taxon>Heliantheae alliance</taxon>
        <taxon>Heliantheae</taxon>
        <taxon>Helianthus</taxon>
    </lineage>
</organism>
<reference evidence="2" key="1">
    <citation type="journal article" date="2017" name="Nature">
        <title>The sunflower genome provides insights into oil metabolism, flowering and Asterid evolution.</title>
        <authorList>
            <person name="Badouin H."/>
            <person name="Gouzy J."/>
            <person name="Grassa C.J."/>
            <person name="Murat F."/>
            <person name="Staton S.E."/>
            <person name="Cottret L."/>
            <person name="Lelandais-Briere C."/>
            <person name="Owens G.L."/>
            <person name="Carrere S."/>
            <person name="Mayjonade B."/>
            <person name="Legrand L."/>
            <person name="Gill N."/>
            <person name="Kane N.C."/>
            <person name="Bowers J.E."/>
            <person name="Hubner S."/>
            <person name="Bellec A."/>
            <person name="Berard A."/>
            <person name="Berges H."/>
            <person name="Blanchet N."/>
            <person name="Boniface M.C."/>
            <person name="Brunel D."/>
            <person name="Catrice O."/>
            <person name="Chaidir N."/>
            <person name="Claudel C."/>
            <person name="Donnadieu C."/>
            <person name="Faraut T."/>
            <person name="Fievet G."/>
            <person name="Helmstetter N."/>
            <person name="King M."/>
            <person name="Knapp S.J."/>
            <person name="Lai Z."/>
            <person name="Le Paslier M.C."/>
            <person name="Lippi Y."/>
            <person name="Lorenzon L."/>
            <person name="Mandel J.R."/>
            <person name="Marage G."/>
            <person name="Marchand G."/>
            <person name="Marquand E."/>
            <person name="Bret-Mestries E."/>
            <person name="Morien E."/>
            <person name="Nambeesan S."/>
            <person name="Nguyen T."/>
            <person name="Pegot-Espagnet P."/>
            <person name="Pouilly N."/>
            <person name="Raftis F."/>
            <person name="Sallet E."/>
            <person name="Schiex T."/>
            <person name="Thomas J."/>
            <person name="Vandecasteele C."/>
            <person name="Vares D."/>
            <person name="Vear F."/>
            <person name="Vautrin S."/>
            <person name="Crespi M."/>
            <person name="Mangin B."/>
            <person name="Burke J.M."/>
            <person name="Salse J."/>
            <person name="Munos S."/>
            <person name="Vincourt P."/>
            <person name="Rieseberg L.H."/>
            <person name="Langlade N.B."/>
        </authorList>
    </citation>
    <scope>NUCLEOTIDE SEQUENCE [LARGE SCALE GENOMIC DNA]</scope>
    <source>
        <strain evidence="2">cv. SF193</strain>
    </source>
</reference>
<protein>
    <submittedName>
        <fullName evidence="1">Uncharacterized protein</fullName>
    </submittedName>
</protein>
<evidence type="ECO:0000313" key="2">
    <source>
        <dbReference type="Proteomes" id="UP000215914"/>
    </source>
</evidence>
<dbReference type="Proteomes" id="UP000215914">
    <property type="component" value="Chromosome 15"/>
</dbReference>